<sequence length="44" mass="4636">MRQPRHHRIEVDHAAAGPGQVVDQDVVQLGVVVGGPLDDLPGSL</sequence>
<dbReference type="AlphaFoldDB" id="A0A645FUR7"/>
<proteinExistence type="predicted"/>
<evidence type="ECO:0000313" key="1">
    <source>
        <dbReference type="EMBL" id="MPN15744.1"/>
    </source>
</evidence>
<gene>
    <name evidence="1" type="ORF">SDC9_163079</name>
</gene>
<reference evidence="1" key="1">
    <citation type="submission" date="2019-08" db="EMBL/GenBank/DDBJ databases">
        <authorList>
            <person name="Kucharzyk K."/>
            <person name="Murdoch R.W."/>
            <person name="Higgins S."/>
            <person name="Loffler F."/>
        </authorList>
    </citation>
    <scope>NUCLEOTIDE SEQUENCE</scope>
</reference>
<organism evidence="1">
    <name type="scientific">bioreactor metagenome</name>
    <dbReference type="NCBI Taxonomy" id="1076179"/>
    <lineage>
        <taxon>unclassified sequences</taxon>
        <taxon>metagenomes</taxon>
        <taxon>ecological metagenomes</taxon>
    </lineage>
</organism>
<dbReference type="EMBL" id="VSSQ01062599">
    <property type="protein sequence ID" value="MPN15744.1"/>
    <property type="molecule type" value="Genomic_DNA"/>
</dbReference>
<accession>A0A645FUR7</accession>
<comment type="caution">
    <text evidence="1">The sequence shown here is derived from an EMBL/GenBank/DDBJ whole genome shotgun (WGS) entry which is preliminary data.</text>
</comment>
<protein>
    <submittedName>
        <fullName evidence="1">Uncharacterized protein</fullName>
    </submittedName>
</protein>
<name>A0A645FUR7_9ZZZZ</name>